<keyword evidence="2" id="KW-1185">Reference proteome</keyword>
<gene>
    <name evidence="1" type="ORF">DIT68_08840</name>
</gene>
<organism evidence="1 2">
    <name type="scientific">Brumimicrobium oceani</name>
    <dbReference type="NCBI Taxonomy" id="2100725"/>
    <lineage>
        <taxon>Bacteria</taxon>
        <taxon>Pseudomonadati</taxon>
        <taxon>Bacteroidota</taxon>
        <taxon>Flavobacteriia</taxon>
        <taxon>Flavobacteriales</taxon>
        <taxon>Crocinitomicaceae</taxon>
        <taxon>Brumimicrobium</taxon>
    </lineage>
</organism>
<dbReference type="OrthoDB" id="1492288at2"/>
<evidence type="ECO:0008006" key="3">
    <source>
        <dbReference type="Google" id="ProtNLM"/>
    </source>
</evidence>
<comment type="caution">
    <text evidence="1">The sequence shown here is derived from an EMBL/GenBank/DDBJ whole genome shotgun (WGS) entry which is preliminary data.</text>
</comment>
<dbReference type="Proteomes" id="UP000245370">
    <property type="component" value="Unassembled WGS sequence"/>
</dbReference>
<dbReference type="AlphaFoldDB" id="A0A2U2XD47"/>
<dbReference type="EMBL" id="QFRJ01000005">
    <property type="protein sequence ID" value="PWH85729.1"/>
    <property type="molecule type" value="Genomic_DNA"/>
</dbReference>
<reference evidence="1 2" key="1">
    <citation type="submission" date="2018-05" db="EMBL/GenBank/DDBJ databases">
        <title>Brumimicrobium oceani sp. nov., isolated from coastal sediment.</title>
        <authorList>
            <person name="Kou Y."/>
        </authorList>
    </citation>
    <scope>NUCLEOTIDE SEQUENCE [LARGE SCALE GENOMIC DNA]</scope>
    <source>
        <strain evidence="1 2">C305</strain>
    </source>
</reference>
<proteinExistence type="predicted"/>
<protein>
    <recommendedName>
        <fullName evidence="3">Lipoprotein</fullName>
    </recommendedName>
</protein>
<name>A0A2U2XD47_9FLAO</name>
<reference evidence="1 2" key="2">
    <citation type="submission" date="2018-05" db="EMBL/GenBank/DDBJ databases">
        <authorList>
            <person name="Lanie J.A."/>
            <person name="Ng W.-L."/>
            <person name="Kazmierczak K.M."/>
            <person name="Andrzejewski T.M."/>
            <person name="Davidsen T.M."/>
            <person name="Wayne K.J."/>
            <person name="Tettelin H."/>
            <person name="Glass J.I."/>
            <person name="Rusch D."/>
            <person name="Podicherti R."/>
            <person name="Tsui H.-C.T."/>
            <person name="Winkler M.E."/>
        </authorList>
    </citation>
    <scope>NUCLEOTIDE SEQUENCE [LARGE SCALE GENOMIC DNA]</scope>
    <source>
        <strain evidence="1 2">C305</strain>
    </source>
</reference>
<evidence type="ECO:0000313" key="2">
    <source>
        <dbReference type="Proteomes" id="UP000245370"/>
    </source>
</evidence>
<sequence length="176" mass="20036">MKILIALLTVVILGSCATKVPYTTKIRSEFELTPEKLKKVQFYTSEIIILERSDKETKVATTGQSGELVTSERSTSERIVIPANRPCVFEQMEDDGTVQIRFEMGDGRVLRFAERQNISNGRFYLVAQWVNGKGELDYGGSVYFAVRQSASAYLMVKLKNWKKNQRKDRVVKGMKI</sequence>
<dbReference type="RefSeq" id="WP_109359435.1">
    <property type="nucleotide sequence ID" value="NZ_QFRJ01000005.1"/>
</dbReference>
<accession>A0A2U2XD47</accession>
<evidence type="ECO:0000313" key="1">
    <source>
        <dbReference type="EMBL" id="PWH85729.1"/>
    </source>
</evidence>
<dbReference type="PROSITE" id="PS51257">
    <property type="entry name" value="PROKAR_LIPOPROTEIN"/>
    <property type="match status" value="1"/>
</dbReference>